<comment type="caution">
    <text evidence="1">The sequence shown here is derived from an EMBL/GenBank/DDBJ whole genome shotgun (WGS) entry which is preliminary data.</text>
</comment>
<dbReference type="Proteomes" id="UP000234420">
    <property type="component" value="Unassembled WGS sequence"/>
</dbReference>
<reference evidence="1 2" key="1">
    <citation type="journal article" date="2018" name="Syst. Appl. Microbiol.">
        <title>Photobacterium carnosum sp. nov., isolated from spoiled modified atmosphere packaged poultry meat.</title>
        <authorList>
            <person name="Hilgarth M."/>
            <person name="Fuertes S."/>
            <person name="Ehrmann M."/>
            <person name="Vogel R.F."/>
        </authorList>
    </citation>
    <scope>NUCLEOTIDE SEQUENCE [LARGE SCALE GENOMIC DNA]</scope>
    <source>
        <strain evidence="1 2">TMW 2.2021</strain>
    </source>
</reference>
<evidence type="ECO:0000313" key="2">
    <source>
        <dbReference type="Proteomes" id="UP000234420"/>
    </source>
</evidence>
<gene>
    <name evidence="1" type="ORF">CIK00_15505</name>
</gene>
<protein>
    <submittedName>
        <fullName evidence="1">Uncharacterized protein</fullName>
    </submittedName>
</protein>
<proteinExistence type="predicted"/>
<accession>A0A2N4UPS9</accession>
<dbReference type="RefSeq" id="WP_065207976.1">
    <property type="nucleotide sequence ID" value="NZ_JABJXE010000011.1"/>
</dbReference>
<evidence type="ECO:0000313" key="1">
    <source>
        <dbReference type="EMBL" id="PLC57021.1"/>
    </source>
</evidence>
<sequence length="139" mass="15938">MAFKEYACSERATALHDAYMVELKKVLPIINCEAIPNIFTSVSGQNFLLCIEDEYEIDFLMAYSFFGKPCSPVYLEPSDTFRQYDVINATNEISYKKVKMTYTLIGELGRNLLFIREDDALFTGTYSDAVKNGFLVKKY</sequence>
<dbReference type="AlphaFoldDB" id="A0A2N4UPS9"/>
<keyword evidence="2" id="KW-1185">Reference proteome</keyword>
<dbReference type="EMBL" id="NPIB01000021">
    <property type="protein sequence ID" value="PLC57021.1"/>
    <property type="molecule type" value="Genomic_DNA"/>
</dbReference>
<name>A0A2N4UPS9_9GAMM</name>
<organism evidence="1 2">
    <name type="scientific">Photobacterium carnosum</name>
    <dbReference type="NCBI Taxonomy" id="2023717"/>
    <lineage>
        <taxon>Bacteria</taxon>
        <taxon>Pseudomonadati</taxon>
        <taxon>Pseudomonadota</taxon>
        <taxon>Gammaproteobacteria</taxon>
        <taxon>Vibrionales</taxon>
        <taxon>Vibrionaceae</taxon>
        <taxon>Photobacterium</taxon>
    </lineage>
</organism>